<feature type="binding site" evidence="9">
    <location>
        <begin position="112"/>
        <end position="115"/>
    </location>
    <ligand>
        <name>substrate</name>
    </ligand>
</feature>
<reference evidence="13 14" key="1">
    <citation type="submission" date="2022-11" db="EMBL/GenBank/DDBJ databases">
        <authorList>
            <person name="Siebert D."/>
            <person name="Busche T."/>
            <person name="Saydam E."/>
            <person name="Kalinowski J."/>
            <person name="Ruckert C."/>
            <person name="Blombach B."/>
        </authorList>
    </citation>
    <scope>NUCLEOTIDE SEQUENCE [LARGE SCALE GENOMIC DNA]</scope>
    <source>
        <strain evidence="13 14">DSM 1083</strain>
    </source>
</reference>
<organism evidence="13 14">
    <name type="scientific">Afipia carboxydohydrogena</name>
    <name type="common">Pseudomonas carboxydohydrogena</name>
    <dbReference type="NCBI Taxonomy" id="290"/>
    <lineage>
        <taxon>Bacteria</taxon>
        <taxon>Pseudomonadati</taxon>
        <taxon>Pseudomonadota</taxon>
        <taxon>Alphaproteobacteria</taxon>
        <taxon>Hyphomicrobiales</taxon>
        <taxon>Nitrobacteraceae</taxon>
        <taxon>Afipia</taxon>
    </lineage>
</organism>
<evidence type="ECO:0000259" key="12">
    <source>
        <dbReference type="Pfam" id="PF18913"/>
    </source>
</evidence>
<gene>
    <name evidence="9" type="primary">fbp</name>
    <name evidence="13" type="ORF">AFIC_002634</name>
</gene>
<dbReference type="PIRSF" id="PIRSF000904">
    <property type="entry name" value="FBPtase_SBPase"/>
    <property type="match status" value="1"/>
</dbReference>
<keyword evidence="4 9" id="KW-0963">Cytoplasm</keyword>
<dbReference type="InterPro" id="IPR028343">
    <property type="entry name" value="FBPtase"/>
</dbReference>
<dbReference type="SUPFAM" id="SSF56655">
    <property type="entry name" value="Carbohydrate phosphatase"/>
    <property type="match status" value="1"/>
</dbReference>
<dbReference type="InterPro" id="IPR033391">
    <property type="entry name" value="FBPase_N"/>
</dbReference>
<feature type="domain" description="Fructose-1-6-bisphosphatase class 1 C-terminal" evidence="12">
    <location>
        <begin position="192"/>
        <end position="323"/>
    </location>
</feature>
<name>A0ABY8BM55_AFICR</name>
<comment type="caution">
    <text evidence="9">Lacks conserved residue(s) required for the propagation of feature annotation.</text>
</comment>
<dbReference type="Pfam" id="PF18913">
    <property type="entry name" value="FBPase_C"/>
    <property type="match status" value="1"/>
</dbReference>
<feature type="binding site" evidence="9">
    <location>
        <position position="200"/>
    </location>
    <ligand>
        <name>substrate</name>
    </ligand>
</feature>
<keyword evidence="8 9" id="KW-0119">Carbohydrate metabolism</keyword>
<evidence type="ECO:0000313" key="13">
    <source>
        <dbReference type="EMBL" id="WEF51070.1"/>
    </source>
</evidence>
<evidence type="ECO:0000256" key="10">
    <source>
        <dbReference type="RuleBase" id="RU000508"/>
    </source>
</evidence>
<evidence type="ECO:0000256" key="8">
    <source>
        <dbReference type="ARBA" id="ARBA00023277"/>
    </source>
</evidence>
<dbReference type="EMBL" id="CP113162">
    <property type="protein sequence ID" value="WEF51070.1"/>
    <property type="molecule type" value="Genomic_DNA"/>
</dbReference>
<evidence type="ECO:0000313" key="14">
    <source>
        <dbReference type="Proteomes" id="UP001213907"/>
    </source>
</evidence>
<keyword evidence="7 9" id="KW-0460">Magnesium</keyword>
<feature type="binding site" evidence="9">
    <location>
        <position position="90"/>
    </location>
    <ligand>
        <name>Mg(2+)</name>
        <dbReference type="ChEBI" id="CHEBI:18420"/>
        <label>1</label>
    </ligand>
</feature>
<keyword evidence="5 9" id="KW-0479">Metal-binding</keyword>
<feature type="binding site" evidence="9">
    <location>
        <position position="112"/>
    </location>
    <ligand>
        <name>Mg(2+)</name>
        <dbReference type="ChEBI" id="CHEBI:18420"/>
        <label>2</label>
    </ligand>
</feature>
<sequence length="345" mass="36702">MGERQSLHEYLERYSETGASALHVAAAIDAIASACIQISYLTANGDQAASAAAVRGTNAGGDVQKELDVRADTLIRSALTAAQVAVLASEEADGVEIINPSSTIGVAFDPLDGSSNIEVNMIVGTIFSIMPVAKDVSATFKQSGSAQIAAGFVVYGPQTSLVLTLGDGVDIFALDRADGEFKLARRRVRILPDTSEFAINASNHRHWDPVVGAFIDQCLAGEDGVFGKNFNMRWMGCLVAEAYRILVKGGVFLYPGDARPGYAEGRLRLIYEAHPVAFIMEQAGGSASTGRARILDLAAEAVHQRVPLIMGAPDDVRFIENLYAAPEPIGLANAPLFARRGFFRV</sequence>
<dbReference type="NCBIfam" id="NF006780">
    <property type="entry name" value="PRK09293.1-4"/>
    <property type="match status" value="1"/>
</dbReference>
<feature type="binding site" evidence="9">
    <location>
        <position position="111"/>
    </location>
    <ligand>
        <name>Mg(2+)</name>
        <dbReference type="ChEBI" id="CHEBI:18420"/>
        <label>1</label>
    </ligand>
</feature>
<evidence type="ECO:0000256" key="3">
    <source>
        <dbReference type="ARBA" id="ARBA00010941"/>
    </source>
</evidence>
<evidence type="ECO:0000256" key="7">
    <source>
        <dbReference type="ARBA" id="ARBA00022842"/>
    </source>
</evidence>
<evidence type="ECO:0000256" key="2">
    <source>
        <dbReference type="ARBA" id="ARBA00005215"/>
    </source>
</evidence>
<dbReference type="Gene3D" id="3.30.540.10">
    <property type="entry name" value="Fructose-1,6-Bisphosphatase, subunit A, domain 1"/>
    <property type="match status" value="1"/>
</dbReference>
<dbReference type="HAMAP" id="MF_01855">
    <property type="entry name" value="FBPase_class1"/>
    <property type="match status" value="1"/>
</dbReference>
<evidence type="ECO:0000259" key="11">
    <source>
        <dbReference type="Pfam" id="PF00316"/>
    </source>
</evidence>
<dbReference type="CDD" id="cd00354">
    <property type="entry name" value="FBPase"/>
    <property type="match status" value="1"/>
</dbReference>
<feature type="binding site" evidence="9">
    <location>
        <position position="109"/>
    </location>
    <ligand>
        <name>Mg(2+)</name>
        <dbReference type="ChEBI" id="CHEBI:18420"/>
        <label>1</label>
    </ligand>
</feature>
<keyword evidence="14" id="KW-1185">Reference proteome</keyword>
<protein>
    <recommendedName>
        <fullName evidence="9">Fructose-1,6-bisphosphatase class 1</fullName>
        <shortName evidence="9">FBPase class 1</shortName>
        <ecNumber evidence="9">3.1.3.11</ecNumber>
    </recommendedName>
    <alternativeName>
        <fullName evidence="9">D-fructose-1,6-bisphosphate 1-phosphohydrolase class 1</fullName>
    </alternativeName>
</protein>
<evidence type="ECO:0000256" key="5">
    <source>
        <dbReference type="ARBA" id="ARBA00022723"/>
    </source>
</evidence>
<feature type="domain" description="Fructose-1-6-bisphosphatase class I N-terminal" evidence="11">
    <location>
        <begin position="56"/>
        <end position="184"/>
    </location>
</feature>
<keyword evidence="6 9" id="KW-0378">Hydrolase</keyword>
<comment type="catalytic activity">
    <reaction evidence="1 9">
        <text>beta-D-fructose 1,6-bisphosphate + H2O = beta-D-fructose 6-phosphate + phosphate</text>
        <dbReference type="Rhea" id="RHEA:11064"/>
        <dbReference type="ChEBI" id="CHEBI:15377"/>
        <dbReference type="ChEBI" id="CHEBI:32966"/>
        <dbReference type="ChEBI" id="CHEBI:43474"/>
        <dbReference type="ChEBI" id="CHEBI:57634"/>
        <dbReference type="EC" id="3.1.3.11"/>
    </reaction>
</comment>
<dbReference type="GO" id="GO:0042132">
    <property type="term" value="F:fructose 1,6-bisphosphate 1-phosphatase activity"/>
    <property type="evidence" value="ECO:0007669"/>
    <property type="project" value="UniProtKB-EC"/>
</dbReference>
<dbReference type="RefSeq" id="WP_275246684.1">
    <property type="nucleotide sequence ID" value="NZ_BAABDX010000001.1"/>
</dbReference>
<dbReference type="InterPro" id="IPR044015">
    <property type="entry name" value="FBPase_C_dom"/>
</dbReference>
<dbReference type="NCBIfam" id="NF006779">
    <property type="entry name" value="PRK09293.1-3"/>
    <property type="match status" value="1"/>
</dbReference>
<comment type="subunit">
    <text evidence="9">Homotetramer.</text>
</comment>
<dbReference type="InterPro" id="IPR000146">
    <property type="entry name" value="FBPase_class-1"/>
</dbReference>
<dbReference type="InterPro" id="IPR020548">
    <property type="entry name" value="Fructose_bisphosphatase_AS"/>
</dbReference>
<dbReference type="Proteomes" id="UP001213907">
    <property type="component" value="Chromosome"/>
</dbReference>
<dbReference type="PANTHER" id="PTHR11556:SF35">
    <property type="entry name" value="SEDOHEPTULOSE-1,7-BISPHOSPHATASE, CHLOROPLASTIC"/>
    <property type="match status" value="1"/>
</dbReference>
<proteinExistence type="inferred from homology"/>
<dbReference type="PRINTS" id="PR00115">
    <property type="entry name" value="F16BPHPHTASE"/>
</dbReference>
<dbReference type="PIRSF" id="PIRSF500210">
    <property type="entry name" value="FBPtase"/>
    <property type="match status" value="1"/>
</dbReference>
<comment type="subcellular location">
    <subcellularLocation>
        <location evidence="9">Cytoplasm</location>
    </subcellularLocation>
</comment>
<feature type="binding site" evidence="9">
    <location>
        <position position="272"/>
    </location>
    <ligand>
        <name>Mg(2+)</name>
        <dbReference type="ChEBI" id="CHEBI:18420"/>
        <label>2</label>
    </ligand>
</feature>
<comment type="similarity">
    <text evidence="3 9 10">Belongs to the FBPase class 1 family.</text>
</comment>
<evidence type="ECO:0000256" key="1">
    <source>
        <dbReference type="ARBA" id="ARBA00001273"/>
    </source>
</evidence>
<dbReference type="Gene3D" id="3.40.190.80">
    <property type="match status" value="1"/>
</dbReference>
<evidence type="ECO:0000256" key="6">
    <source>
        <dbReference type="ARBA" id="ARBA00022801"/>
    </source>
</evidence>
<dbReference type="PANTHER" id="PTHR11556">
    <property type="entry name" value="FRUCTOSE-1,6-BISPHOSPHATASE-RELATED"/>
    <property type="match status" value="1"/>
</dbReference>
<feature type="binding site" evidence="9">
    <location>
        <position position="109"/>
    </location>
    <ligand>
        <name>Mg(2+)</name>
        <dbReference type="ChEBI" id="CHEBI:18420"/>
        <label>2</label>
    </ligand>
</feature>
<dbReference type="Pfam" id="PF00316">
    <property type="entry name" value="FBPase"/>
    <property type="match status" value="1"/>
</dbReference>
<dbReference type="EC" id="3.1.3.11" evidence="9"/>
<comment type="cofactor">
    <cofactor evidence="9">
        <name>Mg(2+)</name>
        <dbReference type="ChEBI" id="CHEBI:18420"/>
    </cofactor>
    <text evidence="9">Binds 2 magnesium ions per subunit.</text>
</comment>
<comment type="pathway">
    <text evidence="2">Carbohydrate biosynthesis; Calvin cycle.</text>
</comment>
<dbReference type="PROSITE" id="PS00124">
    <property type="entry name" value="FBPASE"/>
    <property type="match status" value="1"/>
</dbReference>
<evidence type="ECO:0000256" key="4">
    <source>
        <dbReference type="ARBA" id="ARBA00022490"/>
    </source>
</evidence>
<accession>A0ABY8BM55</accession>
<evidence type="ECO:0000256" key="9">
    <source>
        <dbReference type="HAMAP-Rule" id="MF_01855"/>
    </source>
</evidence>